<evidence type="ECO:0000259" key="9">
    <source>
        <dbReference type="PROSITE" id="PS50011"/>
    </source>
</evidence>
<sequence>MTALSKRKKFVIRKAPWPQLDFPKTGFPIISTNYLLDEETLPRFAKDIYCTVNIGDVFASRYQIVAKLGYSVTSTVWLARDLPNKEYVSLKIFTHFRSQERPGELDVCTILGKGNSNHSGRDYVRTACHEFKISQQGGEHWCLVQEPMCNNMRSFQARITDRCLPLGLLKLSLKQIFAALDYAHTECKLVHTDIKADSIFSRSNDADVWKTFVDQEILHPVPRKPGQYTVYGSHGFISPDNVGTLVLGDFGSAVRRDESHSHVIQQNPYRCPEALFHREWSYPADIWNMGVVIWDLFEGEDLFEGQRRDGSGYSTEAHLVELIAALGPPPLQWLEGHPTFGTKFADDGEYIGDIPVAVGRSLESKECRLEGVEREEFLHFIRCMLQWKPEDRMTSKQLLDHPWLKPQNLGY</sequence>
<keyword evidence="3" id="KW-0808">Transferase</keyword>
<evidence type="ECO:0000256" key="2">
    <source>
        <dbReference type="ARBA" id="ARBA00022527"/>
    </source>
</evidence>
<gene>
    <name evidence="10" type="ORF">E8E13_005564</name>
</gene>
<dbReference type="Proteomes" id="UP000801428">
    <property type="component" value="Unassembled WGS sequence"/>
</dbReference>
<dbReference type="OrthoDB" id="5979581at2759"/>
<dbReference type="GO" id="GO:0050684">
    <property type="term" value="P:regulation of mRNA processing"/>
    <property type="evidence" value="ECO:0007669"/>
    <property type="project" value="TreeGrafter"/>
</dbReference>
<dbReference type="InterPro" id="IPR051334">
    <property type="entry name" value="SRPK"/>
</dbReference>
<reference evidence="10" key="1">
    <citation type="submission" date="2019-04" db="EMBL/GenBank/DDBJ databases">
        <title>Sequencing of skin fungus with MAO and IRED activity.</title>
        <authorList>
            <person name="Marsaioli A.J."/>
            <person name="Bonatto J.M.C."/>
            <person name="Reis Junior O."/>
        </authorList>
    </citation>
    <scope>NUCLEOTIDE SEQUENCE</scope>
    <source>
        <strain evidence="10">30M1</strain>
    </source>
</reference>
<dbReference type="InterPro" id="IPR000719">
    <property type="entry name" value="Prot_kinase_dom"/>
</dbReference>
<dbReference type="EC" id="2.7.11.1" evidence="1"/>
<evidence type="ECO:0000256" key="6">
    <source>
        <dbReference type="ARBA" id="ARBA00022840"/>
    </source>
</evidence>
<evidence type="ECO:0000313" key="10">
    <source>
        <dbReference type="EMBL" id="KAF2999340.1"/>
    </source>
</evidence>
<evidence type="ECO:0000313" key="11">
    <source>
        <dbReference type="Proteomes" id="UP000801428"/>
    </source>
</evidence>
<dbReference type="InterPro" id="IPR011009">
    <property type="entry name" value="Kinase-like_dom_sf"/>
</dbReference>
<organism evidence="10 11">
    <name type="scientific">Curvularia kusanoi</name>
    <name type="common">Cochliobolus kusanoi</name>
    <dbReference type="NCBI Taxonomy" id="90978"/>
    <lineage>
        <taxon>Eukaryota</taxon>
        <taxon>Fungi</taxon>
        <taxon>Dikarya</taxon>
        <taxon>Ascomycota</taxon>
        <taxon>Pezizomycotina</taxon>
        <taxon>Dothideomycetes</taxon>
        <taxon>Pleosporomycetidae</taxon>
        <taxon>Pleosporales</taxon>
        <taxon>Pleosporineae</taxon>
        <taxon>Pleosporaceae</taxon>
        <taxon>Curvularia</taxon>
    </lineage>
</organism>
<comment type="caution">
    <text evidence="10">The sequence shown here is derived from an EMBL/GenBank/DDBJ whole genome shotgun (WGS) entry which is preliminary data.</text>
</comment>
<feature type="domain" description="Protein kinase" evidence="9">
    <location>
        <begin position="62"/>
        <end position="404"/>
    </location>
</feature>
<keyword evidence="5" id="KW-0418">Kinase</keyword>
<protein>
    <recommendedName>
        <fullName evidence="1">non-specific serine/threonine protein kinase</fullName>
        <ecNumber evidence="1">2.7.11.1</ecNumber>
    </recommendedName>
</protein>
<dbReference type="PROSITE" id="PS50011">
    <property type="entry name" value="PROTEIN_KINASE_DOM"/>
    <property type="match status" value="1"/>
</dbReference>
<dbReference type="AlphaFoldDB" id="A0A9P4W6P6"/>
<dbReference type="GO" id="GO:0005634">
    <property type="term" value="C:nucleus"/>
    <property type="evidence" value="ECO:0007669"/>
    <property type="project" value="TreeGrafter"/>
</dbReference>
<keyword evidence="2" id="KW-0723">Serine/threonine-protein kinase</keyword>
<evidence type="ECO:0000256" key="3">
    <source>
        <dbReference type="ARBA" id="ARBA00022679"/>
    </source>
</evidence>
<keyword evidence="6" id="KW-0067">ATP-binding</keyword>
<dbReference type="PANTHER" id="PTHR47634:SF9">
    <property type="entry name" value="PROTEIN KINASE DOMAIN-CONTAINING PROTEIN-RELATED"/>
    <property type="match status" value="1"/>
</dbReference>
<keyword evidence="11" id="KW-1185">Reference proteome</keyword>
<evidence type="ECO:0000256" key="4">
    <source>
        <dbReference type="ARBA" id="ARBA00022741"/>
    </source>
</evidence>
<evidence type="ECO:0000256" key="1">
    <source>
        <dbReference type="ARBA" id="ARBA00012513"/>
    </source>
</evidence>
<dbReference type="SUPFAM" id="SSF56112">
    <property type="entry name" value="Protein kinase-like (PK-like)"/>
    <property type="match status" value="1"/>
</dbReference>
<dbReference type="Pfam" id="PF00069">
    <property type="entry name" value="Pkinase"/>
    <property type="match status" value="1"/>
</dbReference>
<accession>A0A9P4W6P6</accession>
<dbReference type="GO" id="GO:0000245">
    <property type="term" value="P:spliceosomal complex assembly"/>
    <property type="evidence" value="ECO:0007669"/>
    <property type="project" value="TreeGrafter"/>
</dbReference>
<dbReference type="SMART" id="SM00220">
    <property type="entry name" value="S_TKc"/>
    <property type="match status" value="1"/>
</dbReference>
<evidence type="ECO:0000256" key="8">
    <source>
        <dbReference type="ARBA" id="ARBA00048679"/>
    </source>
</evidence>
<dbReference type="EMBL" id="SWKU01000017">
    <property type="protein sequence ID" value="KAF2999340.1"/>
    <property type="molecule type" value="Genomic_DNA"/>
</dbReference>
<dbReference type="Gene3D" id="1.10.510.10">
    <property type="entry name" value="Transferase(Phosphotransferase) domain 1"/>
    <property type="match status" value="1"/>
</dbReference>
<dbReference type="GO" id="GO:0005524">
    <property type="term" value="F:ATP binding"/>
    <property type="evidence" value="ECO:0007669"/>
    <property type="project" value="UniProtKB-KW"/>
</dbReference>
<dbReference type="PANTHER" id="PTHR47634">
    <property type="entry name" value="PROTEIN KINASE DOMAIN-CONTAINING PROTEIN-RELATED"/>
    <property type="match status" value="1"/>
</dbReference>
<name>A0A9P4W6P6_CURKU</name>
<keyword evidence="4" id="KW-0547">Nucleotide-binding</keyword>
<evidence type="ECO:0000256" key="7">
    <source>
        <dbReference type="ARBA" id="ARBA00047899"/>
    </source>
</evidence>
<dbReference type="GO" id="GO:0005737">
    <property type="term" value="C:cytoplasm"/>
    <property type="evidence" value="ECO:0007669"/>
    <property type="project" value="TreeGrafter"/>
</dbReference>
<dbReference type="Gene3D" id="3.30.200.20">
    <property type="entry name" value="Phosphorylase Kinase, domain 1"/>
    <property type="match status" value="1"/>
</dbReference>
<dbReference type="GO" id="GO:0004674">
    <property type="term" value="F:protein serine/threonine kinase activity"/>
    <property type="evidence" value="ECO:0007669"/>
    <property type="project" value="UniProtKB-KW"/>
</dbReference>
<comment type="catalytic activity">
    <reaction evidence="8">
        <text>L-seryl-[protein] + ATP = O-phospho-L-seryl-[protein] + ADP + H(+)</text>
        <dbReference type="Rhea" id="RHEA:17989"/>
        <dbReference type="Rhea" id="RHEA-COMP:9863"/>
        <dbReference type="Rhea" id="RHEA-COMP:11604"/>
        <dbReference type="ChEBI" id="CHEBI:15378"/>
        <dbReference type="ChEBI" id="CHEBI:29999"/>
        <dbReference type="ChEBI" id="CHEBI:30616"/>
        <dbReference type="ChEBI" id="CHEBI:83421"/>
        <dbReference type="ChEBI" id="CHEBI:456216"/>
        <dbReference type="EC" id="2.7.11.1"/>
    </reaction>
</comment>
<comment type="catalytic activity">
    <reaction evidence="7">
        <text>L-threonyl-[protein] + ATP = O-phospho-L-threonyl-[protein] + ADP + H(+)</text>
        <dbReference type="Rhea" id="RHEA:46608"/>
        <dbReference type="Rhea" id="RHEA-COMP:11060"/>
        <dbReference type="Rhea" id="RHEA-COMP:11605"/>
        <dbReference type="ChEBI" id="CHEBI:15378"/>
        <dbReference type="ChEBI" id="CHEBI:30013"/>
        <dbReference type="ChEBI" id="CHEBI:30616"/>
        <dbReference type="ChEBI" id="CHEBI:61977"/>
        <dbReference type="ChEBI" id="CHEBI:456216"/>
        <dbReference type="EC" id="2.7.11.1"/>
    </reaction>
</comment>
<evidence type="ECO:0000256" key="5">
    <source>
        <dbReference type="ARBA" id="ARBA00022777"/>
    </source>
</evidence>
<proteinExistence type="predicted"/>